<feature type="non-terminal residue" evidence="7">
    <location>
        <position position="116"/>
    </location>
</feature>
<evidence type="ECO:0000313" key="7">
    <source>
        <dbReference type="EMBL" id="EFN53849.1"/>
    </source>
</evidence>
<gene>
    <name evidence="7" type="ORF">CHLNCDRAFT_14586</name>
</gene>
<keyword evidence="2 5" id="KW-0812">Transmembrane</keyword>
<dbReference type="OrthoDB" id="539193at2759"/>
<dbReference type="InterPro" id="IPR010652">
    <property type="entry name" value="DUF1232"/>
</dbReference>
<organism evidence="8">
    <name type="scientific">Chlorella variabilis</name>
    <name type="common">Green alga</name>
    <dbReference type="NCBI Taxonomy" id="554065"/>
    <lineage>
        <taxon>Eukaryota</taxon>
        <taxon>Viridiplantae</taxon>
        <taxon>Chlorophyta</taxon>
        <taxon>core chlorophytes</taxon>
        <taxon>Trebouxiophyceae</taxon>
        <taxon>Chlorellales</taxon>
        <taxon>Chlorellaceae</taxon>
        <taxon>Chlorella clade</taxon>
        <taxon>Chlorella</taxon>
    </lineage>
</organism>
<keyword evidence="3 5" id="KW-1133">Transmembrane helix</keyword>
<feature type="transmembrane region" description="Helical" evidence="5">
    <location>
        <begin position="21"/>
        <end position="39"/>
    </location>
</feature>
<feature type="transmembrane region" description="Helical" evidence="5">
    <location>
        <begin position="94"/>
        <end position="115"/>
    </location>
</feature>
<dbReference type="AlphaFoldDB" id="E1ZJE9"/>
<dbReference type="GeneID" id="17353270"/>
<evidence type="ECO:0000259" key="6">
    <source>
        <dbReference type="Pfam" id="PF06803"/>
    </source>
</evidence>
<dbReference type="Pfam" id="PF06803">
    <property type="entry name" value="DUF1232"/>
    <property type="match status" value="1"/>
</dbReference>
<comment type="subcellular location">
    <subcellularLocation>
        <location evidence="1">Endomembrane system</location>
        <topology evidence="1">Multi-pass membrane protein</topology>
    </subcellularLocation>
</comment>
<protein>
    <recommendedName>
        <fullName evidence="6">DUF1232 domain-containing protein</fullName>
    </recommendedName>
</protein>
<evidence type="ECO:0000256" key="1">
    <source>
        <dbReference type="ARBA" id="ARBA00004127"/>
    </source>
</evidence>
<evidence type="ECO:0000256" key="4">
    <source>
        <dbReference type="ARBA" id="ARBA00023136"/>
    </source>
</evidence>
<dbReference type="RefSeq" id="XP_005845951.1">
    <property type="nucleotide sequence ID" value="XM_005845889.1"/>
</dbReference>
<keyword evidence="8" id="KW-1185">Reference proteome</keyword>
<feature type="transmembrane region" description="Helical" evidence="5">
    <location>
        <begin position="51"/>
        <end position="73"/>
    </location>
</feature>
<name>E1ZJE9_CHLVA</name>
<dbReference type="KEGG" id="cvr:CHLNCDRAFT_14586"/>
<accession>E1ZJE9</accession>
<reference evidence="7 8" key="1">
    <citation type="journal article" date="2010" name="Plant Cell">
        <title>The Chlorella variabilis NC64A genome reveals adaptation to photosymbiosis, coevolution with viruses, and cryptic sex.</title>
        <authorList>
            <person name="Blanc G."/>
            <person name="Duncan G."/>
            <person name="Agarkova I."/>
            <person name="Borodovsky M."/>
            <person name="Gurnon J."/>
            <person name="Kuo A."/>
            <person name="Lindquist E."/>
            <person name="Lucas S."/>
            <person name="Pangilinan J."/>
            <person name="Polle J."/>
            <person name="Salamov A."/>
            <person name="Terry A."/>
            <person name="Yamada T."/>
            <person name="Dunigan D.D."/>
            <person name="Grigoriev I.V."/>
            <person name="Claverie J.M."/>
            <person name="Van Etten J.L."/>
        </authorList>
    </citation>
    <scope>NUCLEOTIDE SEQUENCE [LARGE SCALE GENOMIC DNA]</scope>
    <source>
        <strain evidence="7 8">NC64A</strain>
    </source>
</reference>
<keyword evidence="4 5" id="KW-0472">Membrane</keyword>
<dbReference type="GO" id="GO:0012505">
    <property type="term" value="C:endomembrane system"/>
    <property type="evidence" value="ECO:0007669"/>
    <property type="project" value="UniProtKB-SubCell"/>
</dbReference>
<evidence type="ECO:0000256" key="5">
    <source>
        <dbReference type="SAM" id="Phobius"/>
    </source>
</evidence>
<evidence type="ECO:0000256" key="2">
    <source>
        <dbReference type="ARBA" id="ARBA00022692"/>
    </source>
</evidence>
<feature type="domain" description="DUF1232" evidence="6">
    <location>
        <begin position="28"/>
        <end position="61"/>
    </location>
</feature>
<sequence length="116" mass="13185">KGAVKKLKREVLALHYATHDARLGVLPRLLAFLAIAYALSPLDLIPDFIPVLGLVDDVLILGALLFVAIRLIPHEVMEDARRRAEREPLRLHKNWGMAIVFFAMWDALLLALVWWL</sequence>
<evidence type="ECO:0000256" key="3">
    <source>
        <dbReference type="ARBA" id="ARBA00022989"/>
    </source>
</evidence>
<dbReference type="Proteomes" id="UP000008141">
    <property type="component" value="Unassembled WGS sequence"/>
</dbReference>
<dbReference type="EMBL" id="GL433849">
    <property type="protein sequence ID" value="EFN53849.1"/>
    <property type="molecule type" value="Genomic_DNA"/>
</dbReference>
<dbReference type="InParanoid" id="E1ZJE9"/>
<dbReference type="eggNOG" id="ENOG502SV39">
    <property type="taxonomic scope" value="Eukaryota"/>
</dbReference>
<evidence type="ECO:0000313" key="8">
    <source>
        <dbReference type="Proteomes" id="UP000008141"/>
    </source>
</evidence>
<proteinExistence type="predicted"/>
<feature type="non-terminal residue" evidence="7">
    <location>
        <position position="1"/>
    </location>
</feature>